<proteinExistence type="predicted"/>
<evidence type="ECO:0000313" key="2">
    <source>
        <dbReference type="Proteomes" id="UP001485043"/>
    </source>
</evidence>
<dbReference type="EMBL" id="JALJOV010000022">
    <property type="protein sequence ID" value="KAK9868576.1"/>
    <property type="molecule type" value="Genomic_DNA"/>
</dbReference>
<dbReference type="InterPro" id="IPR023296">
    <property type="entry name" value="Glyco_hydro_beta-prop_sf"/>
</dbReference>
<evidence type="ECO:0000313" key="1">
    <source>
        <dbReference type="EMBL" id="KAK9868576.1"/>
    </source>
</evidence>
<dbReference type="Proteomes" id="UP001485043">
    <property type="component" value="Unassembled WGS sequence"/>
</dbReference>
<sequence length="136" mass="14755">MSQDGRNWARIEGEHHTGALFEVGKPGEWDETFIAGPQVVAAGPGDMRMFYHSYDLQQQRYVVGMATSKEGFRWKKQGAVFSGAPEAGAFDSCGAAAHHVIRDPDSNRWLMFYEGVGEDGTTAIGLAVSDNGRSAS</sequence>
<dbReference type="SUPFAM" id="SSF75005">
    <property type="entry name" value="Arabinanase/levansucrase/invertase"/>
    <property type="match status" value="1"/>
</dbReference>
<dbReference type="AlphaFoldDB" id="A0AAW1TK80"/>
<accession>A0AAW1TK80</accession>
<organism evidence="1 2">
    <name type="scientific">Apatococcus fuscideae</name>
    <dbReference type="NCBI Taxonomy" id="2026836"/>
    <lineage>
        <taxon>Eukaryota</taxon>
        <taxon>Viridiplantae</taxon>
        <taxon>Chlorophyta</taxon>
        <taxon>core chlorophytes</taxon>
        <taxon>Trebouxiophyceae</taxon>
        <taxon>Chlorellales</taxon>
        <taxon>Chlorellaceae</taxon>
        <taxon>Apatococcus</taxon>
    </lineage>
</organism>
<comment type="caution">
    <text evidence="1">The sequence shown here is derived from an EMBL/GenBank/DDBJ whole genome shotgun (WGS) entry which is preliminary data.</text>
</comment>
<reference evidence="1 2" key="1">
    <citation type="journal article" date="2024" name="Nat. Commun.">
        <title>Phylogenomics reveals the evolutionary origins of lichenization in chlorophyte algae.</title>
        <authorList>
            <person name="Puginier C."/>
            <person name="Libourel C."/>
            <person name="Otte J."/>
            <person name="Skaloud P."/>
            <person name="Haon M."/>
            <person name="Grisel S."/>
            <person name="Petersen M."/>
            <person name="Berrin J.G."/>
            <person name="Delaux P.M."/>
            <person name="Dal Grande F."/>
            <person name="Keller J."/>
        </authorList>
    </citation>
    <scope>NUCLEOTIDE SEQUENCE [LARGE SCALE GENOMIC DNA]</scope>
    <source>
        <strain evidence="1 2">SAG 2523</strain>
    </source>
</reference>
<dbReference type="PANTHER" id="PTHR35279">
    <property type="match status" value="1"/>
</dbReference>
<gene>
    <name evidence="1" type="ORF">WJX84_008008</name>
</gene>
<dbReference type="Gene3D" id="2.115.10.20">
    <property type="entry name" value="Glycosyl hydrolase domain, family 43"/>
    <property type="match status" value="1"/>
</dbReference>
<name>A0AAW1TK80_9CHLO</name>
<dbReference type="PANTHER" id="PTHR35279:SF1">
    <property type="entry name" value="ARABINANASE_LEVANSUCRASE_INVERTASE"/>
    <property type="match status" value="1"/>
</dbReference>
<keyword evidence="2" id="KW-1185">Reference proteome</keyword>
<protein>
    <submittedName>
        <fullName evidence="1">Uncharacterized protein</fullName>
    </submittedName>
</protein>